<dbReference type="KEGG" id="daw:HS1_000390"/>
<sequence>MKRLVIDASVVLKWYLTDEEYGEKALNLLSKYISNELDFLAPSLLEYEVVNGLIIAQKRGRIKEEKILLAIDGFMDLNIKLKDLSQLYPRVLYYCKIYNRSVYDASYLAVAEREGIAMITGDKRLYNAVKKDLKWVKWLGDT</sequence>
<dbReference type="CDD" id="cd09873">
    <property type="entry name" value="PIN_Pae0151-like"/>
    <property type="match status" value="1"/>
</dbReference>
<dbReference type="AlphaFoldDB" id="A0A7U4QIY6"/>
<keyword evidence="4" id="KW-1185">Reference proteome</keyword>
<gene>
    <name evidence="3" type="ORF">HS1_000390</name>
</gene>
<dbReference type="InterPro" id="IPR044153">
    <property type="entry name" value="PIN_Pae0151-like"/>
</dbReference>
<dbReference type="Proteomes" id="UP000070560">
    <property type="component" value="Chromosome"/>
</dbReference>
<evidence type="ECO:0000256" key="1">
    <source>
        <dbReference type="ARBA" id="ARBA00022842"/>
    </source>
</evidence>
<dbReference type="InterPro" id="IPR002716">
    <property type="entry name" value="PIN_dom"/>
</dbReference>
<evidence type="ECO:0000259" key="2">
    <source>
        <dbReference type="Pfam" id="PF01850"/>
    </source>
</evidence>
<dbReference type="Pfam" id="PF01850">
    <property type="entry name" value="PIN"/>
    <property type="match status" value="1"/>
</dbReference>
<dbReference type="InterPro" id="IPR029060">
    <property type="entry name" value="PIN-like_dom_sf"/>
</dbReference>
<organism evidence="3 4">
    <name type="scientific">Desulfofervidus auxilii</name>
    <dbReference type="NCBI Taxonomy" id="1621989"/>
    <lineage>
        <taxon>Bacteria</taxon>
        <taxon>Pseudomonadati</taxon>
        <taxon>Thermodesulfobacteriota</taxon>
        <taxon>Candidatus Desulfofervidia</taxon>
        <taxon>Candidatus Desulfofervidales</taxon>
        <taxon>Candidatus Desulfofervidaceae</taxon>
        <taxon>Candidatus Desulfofervidus</taxon>
    </lineage>
</organism>
<dbReference type="PANTHER" id="PTHR35901">
    <property type="entry name" value="RIBONUCLEASE VAPC3"/>
    <property type="match status" value="1"/>
</dbReference>
<protein>
    <submittedName>
        <fullName evidence="3">Protein containing PilT protein domain</fullName>
    </submittedName>
</protein>
<accession>A0A7U4QIY6</accession>
<dbReference type="SUPFAM" id="SSF88723">
    <property type="entry name" value="PIN domain-like"/>
    <property type="match status" value="1"/>
</dbReference>
<dbReference type="PANTHER" id="PTHR35901:SF1">
    <property type="entry name" value="EXONUCLEASE VAPC9"/>
    <property type="match status" value="1"/>
</dbReference>
<proteinExistence type="predicted"/>
<evidence type="ECO:0000313" key="3">
    <source>
        <dbReference type="EMBL" id="AMM40196.1"/>
    </source>
</evidence>
<name>A0A7U4QIY6_DESA2</name>
<dbReference type="Gene3D" id="3.40.50.1010">
    <property type="entry name" value="5'-nuclease"/>
    <property type="match status" value="1"/>
</dbReference>
<keyword evidence="1" id="KW-0460">Magnesium</keyword>
<dbReference type="EMBL" id="CP013015">
    <property type="protein sequence ID" value="AMM40196.1"/>
    <property type="molecule type" value="Genomic_DNA"/>
</dbReference>
<dbReference type="RefSeq" id="WP_066060492.1">
    <property type="nucleotide sequence ID" value="NZ_CP013015.1"/>
</dbReference>
<evidence type="ECO:0000313" key="4">
    <source>
        <dbReference type="Proteomes" id="UP000070560"/>
    </source>
</evidence>
<feature type="domain" description="PIN" evidence="2">
    <location>
        <begin position="5"/>
        <end position="128"/>
    </location>
</feature>
<dbReference type="InterPro" id="IPR051619">
    <property type="entry name" value="TypeII_TA_RNase_PINc/VapC"/>
</dbReference>
<reference evidence="3 4" key="1">
    <citation type="submission" date="2015-10" db="EMBL/GenBank/DDBJ databases">
        <title>Candidatus Desulfofervidus auxilii, a hydrogenotrophic sulfate-reducing bacterium involved in the thermophilic anaerobic oxidation of methane.</title>
        <authorList>
            <person name="Krukenberg V."/>
            <person name="Richter M."/>
            <person name="Wegener G."/>
        </authorList>
    </citation>
    <scope>NUCLEOTIDE SEQUENCE [LARGE SCALE GENOMIC DNA]</scope>
    <source>
        <strain evidence="3 4">HS1</strain>
    </source>
</reference>